<comment type="similarity">
    <text evidence="2 9">Belongs to the homogentisate dioxygenase family.</text>
</comment>
<protein>
    <recommendedName>
        <fullName evidence="9 10">Homogentisate 1,2-dioxygenase</fullName>
        <shortName evidence="9">HGDO</shortName>
        <ecNumber evidence="9 10">1.13.11.5</ecNumber>
    </recommendedName>
    <alternativeName>
        <fullName evidence="9">Homogentisate oxygenase</fullName>
    </alternativeName>
    <alternativeName>
        <fullName evidence="9">Homogentisic acid oxidase</fullName>
    </alternativeName>
    <alternativeName>
        <fullName evidence="9">Homogentisicase</fullName>
    </alternativeName>
</protein>
<dbReference type="GO" id="GO:0006572">
    <property type="term" value="P:L-tyrosine catabolic process"/>
    <property type="evidence" value="ECO:0007669"/>
    <property type="project" value="UniProtKB-UniRule"/>
</dbReference>
<proteinExistence type="inferred from homology"/>
<evidence type="ECO:0000256" key="1">
    <source>
        <dbReference type="ARBA" id="ARBA00001962"/>
    </source>
</evidence>
<keyword evidence="7 9" id="KW-0408">Iron</keyword>
<feature type="domain" description="Homogentisate 1,2-dioxygenase C-terminal" evidence="13">
    <location>
        <begin position="292"/>
        <end position="443"/>
    </location>
</feature>
<dbReference type="FunFam" id="2.60.120.10:FF:000053">
    <property type="entry name" value="Homogentisate 1,2-dioxygenase"/>
    <property type="match status" value="1"/>
</dbReference>
<dbReference type="InterPro" id="IPR011051">
    <property type="entry name" value="RmlC_Cupin_sf"/>
</dbReference>
<evidence type="ECO:0000256" key="5">
    <source>
        <dbReference type="ARBA" id="ARBA00022964"/>
    </source>
</evidence>
<dbReference type="GO" id="GO:0005506">
    <property type="term" value="F:iron ion binding"/>
    <property type="evidence" value="ECO:0007669"/>
    <property type="project" value="UniProtKB-UniRule"/>
</dbReference>
<dbReference type="Pfam" id="PF04209">
    <property type="entry name" value="HgmA_C"/>
    <property type="match status" value="1"/>
</dbReference>
<evidence type="ECO:0000256" key="7">
    <source>
        <dbReference type="ARBA" id="ARBA00023004"/>
    </source>
</evidence>
<dbReference type="NCBIfam" id="TIGR01015">
    <property type="entry name" value="hmgA"/>
    <property type="match status" value="1"/>
</dbReference>
<dbReference type="HAMAP" id="MF_00334">
    <property type="entry name" value="Homogentis_dioxygen"/>
    <property type="match status" value="1"/>
</dbReference>
<dbReference type="InterPro" id="IPR005708">
    <property type="entry name" value="Homogentis_dOase"/>
</dbReference>
<evidence type="ECO:0000313" key="16">
    <source>
        <dbReference type="Proteomes" id="UP000328092"/>
    </source>
</evidence>
<sequence length="448" mass="49921">MNINASPDQIVRSTAQVTPGYMSGFGNSFETEALPGALPMGRNSPQRCAYGLYAEQLSGSPFTAPRGTNERSWLYRIRPSVRHSGRFAKADAGLWRTAPCYEYDMPIAQLRWDPAPIPKQDMTFLQGVQTMTTAGDANTQAGMAAHVYLITKSMVDQHFYNADGEMMFVLQQGNLRLVTEFGRIDAEPGEIVVIPRGVKFRVEIPSGPARGYLCENYGGAFTLPERGPIGANCLANSRDFLTPVASYEDKDTPTELYVKWGGSLFKTQLAHSPIDVVAWHGNYAPYKYDLRTFSPVGAIAFDHPDPSIFTVLTSPSETAGTANIDFVIFPERWMVADNTFRPPWYHMNIMSEFMGLIYGVYDAKPQGFVPGGISLHNCMLPHGPDREAFEHASNSELKPVKLTGTMAFMFETRFPQRVTQHAATSSRLQDDYSDCWKGLEKKFDPNKR</sequence>
<evidence type="ECO:0000256" key="6">
    <source>
        <dbReference type="ARBA" id="ARBA00023002"/>
    </source>
</evidence>
<comment type="caution">
    <text evidence="15">The sequence shown here is derived from an EMBL/GenBank/DDBJ whole genome shotgun (WGS) entry which is preliminary data.</text>
</comment>
<feature type="binding site" evidence="12">
    <location>
        <position position="346"/>
    </location>
    <ligand>
        <name>homogentisate</name>
        <dbReference type="ChEBI" id="CHEBI:16169"/>
    </ligand>
</feature>
<dbReference type="SUPFAM" id="SSF51182">
    <property type="entry name" value="RmlC-like cupins"/>
    <property type="match status" value="1"/>
</dbReference>
<dbReference type="InterPro" id="IPR046451">
    <property type="entry name" value="HgmA_C"/>
</dbReference>
<dbReference type="PANTHER" id="PTHR11056:SF0">
    <property type="entry name" value="HOMOGENTISATE 1,2-DIOXYGENASE"/>
    <property type="match status" value="1"/>
</dbReference>
<keyword evidence="6 9" id="KW-0560">Oxidoreductase</keyword>
<dbReference type="EMBL" id="CAADFC020000004">
    <property type="protein sequence ID" value="VIO65294.1"/>
    <property type="molecule type" value="Genomic_DNA"/>
</dbReference>
<evidence type="ECO:0000259" key="13">
    <source>
        <dbReference type="Pfam" id="PF04209"/>
    </source>
</evidence>
<evidence type="ECO:0000256" key="2">
    <source>
        <dbReference type="ARBA" id="ARBA00007757"/>
    </source>
</evidence>
<dbReference type="Pfam" id="PF20510">
    <property type="entry name" value="HgmA_N"/>
    <property type="match status" value="1"/>
</dbReference>
<comment type="cofactor">
    <cofactor evidence="1 9 12">
        <name>Fe cation</name>
        <dbReference type="ChEBI" id="CHEBI:24875"/>
    </cofactor>
</comment>
<dbReference type="GO" id="GO:0005737">
    <property type="term" value="C:cytoplasm"/>
    <property type="evidence" value="ECO:0007669"/>
    <property type="project" value="TreeGrafter"/>
</dbReference>
<comment type="pathway">
    <text evidence="9">Amino-acid degradation; L-phenylalanine degradation; acetoacetate and fumarate from L-phenylalanine: step 4/6.</text>
</comment>
<name>A0A508SUK7_9BRAD</name>
<comment type="catalytic activity">
    <reaction evidence="9">
        <text>homogentisate + O2 = 4-maleylacetoacetate + H(+)</text>
        <dbReference type="Rhea" id="RHEA:15449"/>
        <dbReference type="ChEBI" id="CHEBI:15378"/>
        <dbReference type="ChEBI" id="CHEBI:15379"/>
        <dbReference type="ChEBI" id="CHEBI:16169"/>
        <dbReference type="ChEBI" id="CHEBI:17105"/>
        <dbReference type="EC" id="1.13.11.5"/>
    </reaction>
</comment>
<feature type="active site" description="Proton acceptor" evidence="9 11">
    <location>
        <position position="303"/>
    </location>
</feature>
<dbReference type="OrthoDB" id="9811253at2"/>
<gene>
    <name evidence="9 15" type="primary">hmgA</name>
    <name evidence="15" type="ORF">CI1B_03920</name>
</gene>
<accession>A0A508SUK7</accession>
<evidence type="ECO:0000256" key="3">
    <source>
        <dbReference type="ARBA" id="ARBA00022723"/>
    </source>
</evidence>
<evidence type="ECO:0000313" key="15">
    <source>
        <dbReference type="EMBL" id="VIO65294.1"/>
    </source>
</evidence>
<evidence type="ECO:0000256" key="10">
    <source>
        <dbReference type="NCBIfam" id="TIGR01015"/>
    </source>
</evidence>
<evidence type="ECO:0000256" key="9">
    <source>
        <dbReference type="HAMAP-Rule" id="MF_00334"/>
    </source>
</evidence>
<dbReference type="CDD" id="cd07000">
    <property type="entry name" value="cupin_HGO_N"/>
    <property type="match status" value="1"/>
</dbReference>
<feature type="binding site" evidence="12">
    <location>
        <position position="361"/>
    </location>
    <ligand>
        <name>homogentisate</name>
        <dbReference type="ChEBI" id="CHEBI:16169"/>
    </ligand>
</feature>
<evidence type="ECO:0000256" key="12">
    <source>
        <dbReference type="PIRSR" id="PIRSR605708-2"/>
    </source>
</evidence>
<dbReference type="InterPro" id="IPR046452">
    <property type="entry name" value="HgmA_N"/>
</dbReference>
<dbReference type="EC" id="1.13.11.5" evidence="9 10"/>
<reference evidence="15" key="1">
    <citation type="submission" date="2019-02" db="EMBL/GenBank/DDBJ databases">
        <authorList>
            <person name="Pothier F.J."/>
        </authorList>
    </citation>
    <scope>NUCLEOTIDE SEQUENCE</scope>
    <source>
        <strain evidence="15">CI-1B</strain>
    </source>
</reference>
<keyword evidence="8 9" id="KW-0585">Phenylalanine catabolism</keyword>
<comment type="subunit">
    <text evidence="9">Hexamer; dimer of trimers.</text>
</comment>
<comment type="caution">
    <text evidence="9">Lacks conserved residue(s) required for the propagation of feature annotation.</text>
</comment>
<evidence type="ECO:0000256" key="11">
    <source>
        <dbReference type="PIRSR" id="PIRSR605708-1"/>
    </source>
</evidence>
<dbReference type="Gene3D" id="2.60.120.10">
    <property type="entry name" value="Jelly Rolls"/>
    <property type="match status" value="2"/>
</dbReference>
<keyword evidence="5 9" id="KW-0223">Dioxygenase</keyword>
<feature type="domain" description="Homogentisate 1,2-dioxygenase N-terminal" evidence="14">
    <location>
        <begin position="21"/>
        <end position="290"/>
    </location>
</feature>
<evidence type="ECO:0000256" key="4">
    <source>
        <dbReference type="ARBA" id="ARBA00022878"/>
    </source>
</evidence>
<evidence type="ECO:0000256" key="8">
    <source>
        <dbReference type="ARBA" id="ARBA00023232"/>
    </source>
</evidence>
<comment type="function">
    <text evidence="9">Involved in the catabolism of homogentisate (2,5-dihydroxyphenylacetate or 2,5-OH-PhAc), a central intermediate in the degradation of phenylalanine and tyrosine. Catalyzes the oxidative ring cleavage of the aromatic ring of homogentisate to yield maleylacetoacetate.</text>
</comment>
<keyword evidence="16" id="KW-1185">Reference proteome</keyword>
<keyword evidence="4 9" id="KW-0828">Tyrosine catabolism</keyword>
<dbReference type="Proteomes" id="UP000328092">
    <property type="component" value="Unassembled WGS sequence"/>
</dbReference>
<evidence type="ECO:0000259" key="14">
    <source>
        <dbReference type="Pfam" id="PF20510"/>
    </source>
</evidence>
<dbReference type="GO" id="GO:0004411">
    <property type="term" value="F:homogentisate 1,2-dioxygenase activity"/>
    <property type="evidence" value="ECO:0007669"/>
    <property type="project" value="UniProtKB-UniRule"/>
</dbReference>
<dbReference type="AlphaFoldDB" id="A0A508SUK7"/>
<feature type="binding site" evidence="9 12">
    <location>
        <position position="382"/>
    </location>
    <ligand>
        <name>homogentisate</name>
        <dbReference type="ChEBI" id="CHEBI:16169"/>
    </ligand>
</feature>
<organism evidence="15 16">
    <name type="scientific">Bradyrhizobium ivorense</name>
    <dbReference type="NCBI Taxonomy" id="2511166"/>
    <lineage>
        <taxon>Bacteria</taxon>
        <taxon>Pseudomonadati</taxon>
        <taxon>Pseudomonadota</taxon>
        <taxon>Alphaproteobacteria</taxon>
        <taxon>Hyphomicrobiales</taxon>
        <taxon>Nitrobacteraceae</taxon>
        <taxon>Bradyrhizobium</taxon>
    </lineage>
</organism>
<dbReference type="InterPro" id="IPR014710">
    <property type="entry name" value="RmlC-like_jellyroll"/>
</dbReference>
<dbReference type="InterPro" id="IPR022950">
    <property type="entry name" value="Homogentis_dOase_bac"/>
</dbReference>
<dbReference type="PANTHER" id="PTHR11056">
    <property type="entry name" value="HOMOGENTISATE 1,2-DIOXYGENASE"/>
    <property type="match status" value="1"/>
</dbReference>
<feature type="binding site" evidence="12">
    <location>
        <position position="382"/>
    </location>
    <ligand>
        <name>Fe cation</name>
        <dbReference type="ChEBI" id="CHEBI:24875"/>
    </ligand>
</feature>
<feature type="binding site" evidence="12">
    <location>
        <position position="352"/>
    </location>
    <ligand>
        <name>Fe cation</name>
        <dbReference type="ChEBI" id="CHEBI:24875"/>
    </ligand>
</feature>
<dbReference type="UniPathway" id="UPA00139">
    <property type="reaction ID" value="UER00339"/>
</dbReference>
<dbReference type="GO" id="GO:0006559">
    <property type="term" value="P:L-phenylalanine catabolic process"/>
    <property type="evidence" value="ECO:0007669"/>
    <property type="project" value="UniProtKB-UniRule"/>
</dbReference>
<dbReference type="RefSeq" id="WP_139857186.1">
    <property type="nucleotide sequence ID" value="NZ_CAADFC020000004.1"/>
</dbReference>
<keyword evidence="3 9" id="KW-0479">Metal-binding</keyword>